<proteinExistence type="predicted"/>
<dbReference type="PANTHER" id="PTHR39085:SF1">
    <property type="entry name" value="SLL0924 PROTEIN"/>
    <property type="match status" value="1"/>
</dbReference>
<sequence>MPSGKTHDRITWLTALPVMGGGWFITQDLRALACLGGAFLFAGLMFSGDLDTKSVQYKRWGWFRWIWIPYRKLVPHRSPFSHGPVLGVLTRLVYLSLWVMLLFFSLTRLALAFNQNRLVEQGVGLAEVFAGMMTHPVYAVMGLAGLWLGGFSHTLADEFVSLLKRIKRRKFARRGAKKRKRA</sequence>
<feature type="transmembrane region" description="Helical" evidence="1">
    <location>
        <begin position="137"/>
        <end position="163"/>
    </location>
</feature>
<keyword evidence="1" id="KW-0812">Transmembrane</keyword>
<gene>
    <name evidence="2" type="ORF">COW36_23010</name>
</gene>
<accession>A0A2M7FXU1</accession>
<feature type="transmembrane region" description="Helical" evidence="1">
    <location>
        <begin position="92"/>
        <end position="113"/>
    </location>
</feature>
<comment type="caution">
    <text evidence="2">The sequence shown here is derived from an EMBL/GenBank/DDBJ whole genome shotgun (WGS) entry which is preliminary data.</text>
</comment>
<feature type="transmembrane region" description="Helical" evidence="1">
    <location>
        <begin position="29"/>
        <end position="50"/>
    </location>
</feature>
<dbReference type="Pfam" id="PF09988">
    <property type="entry name" value="DUF2227"/>
    <property type="match status" value="1"/>
</dbReference>
<reference evidence="2 3" key="1">
    <citation type="submission" date="2017-09" db="EMBL/GenBank/DDBJ databases">
        <title>Depth-based differentiation of microbial function through sediment-hosted aquifers and enrichment of novel symbionts in the deep terrestrial subsurface.</title>
        <authorList>
            <person name="Probst A.J."/>
            <person name="Ladd B."/>
            <person name="Jarett J.K."/>
            <person name="Geller-Mcgrath D.E."/>
            <person name="Sieber C.M."/>
            <person name="Emerson J.B."/>
            <person name="Anantharaman K."/>
            <person name="Thomas B.C."/>
            <person name="Malmstrom R."/>
            <person name="Stieglmeier M."/>
            <person name="Klingl A."/>
            <person name="Woyke T."/>
            <person name="Ryan C.M."/>
            <person name="Banfield J.F."/>
        </authorList>
    </citation>
    <scope>NUCLEOTIDE SEQUENCE [LARGE SCALE GENOMIC DNA]</scope>
    <source>
        <strain evidence="2">CG17_big_fil_post_rev_8_21_14_2_50_48_46</strain>
    </source>
</reference>
<protein>
    <submittedName>
        <fullName evidence="2">Metal-binding protein</fullName>
    </submittedName>
</protein>
<keyword evidence="1" id="KW-1133">Transmembrane helix</keyword>
<keyword evidence="1" id="KW-0472">Membrane</keyword>
<dbReference type="AlphaFoldDB" id="A0A2M7FXU1"/>
<organism evidence="2 3">
    <name type="scientific">bacterium (Candidatus Blackallbacteria) CG17_big_fil_post_rev_8_21_14_2_50_48_46</name>
    <dbReference type="NCBI Taxonomy" id="2014261"/>
    <lineage>
        <taxon>Bacteria</taxon>
        <taxon>Candidatus Blackallbacteria</taxon>
    </lineage>
</organism>
<dbReference type="EMBL" id="PFFQ01000064">
    <property type="protein sequence ID" value="PIW14121.1"/>
    <property type="molecule type" value="Genomic_DNA"/>
</dbReference>
<dbReference type="Proteomes" id="UP000231019">
    <property type="component" value="Unassembled WGS sequence"/>
</dbReference>
<name>A0A2M7FXU1_9BACT</name>
<evidence type="ECO:0000313" key="2">
    <source>
        <dbReference type="EMBL" id="PIW14121.1"/>
    </source>
</evidence>
<dbReference type="InterPro" id="IPR019250">
    <property type="entry name" value="DUF2227_metal-bd"/>
</dbReference>
<evidence type="ECO:0000256" key="1">
    <source>
        <dbReference type="SAM" id="Phobius"/>
    </source>
</evidence>
<dbReference type="PANTHER" id="PTHR39085">
    <property type="entry name" value="SLL0924 PROTEIN"/>
    <property type="match status" value="1"/>
</dbReference>
<evidence type="ECO:0000313" key="3">
    <source>
        <dbReference type="Proteomes" id="UP000231019"/>
    </source>
</evidence>